<dbReference type="Proteomes" id="UP000886653">
    <property type="component" value="Unassembled WGS sequence"/>
</dbReference>
<reference evidence="1" key="1">
    <citation type="submission" date="2013-11" db="EMBL/GenBank/DDBJ databases">
        <title>Genome sequence of the fusiform rust pathogen reveals effectors for host alternation and coevolution with pine.</title>
        <authorList>
            <consortium name="DOE Joint Genome Institute"/>
            <person name="Smith K."/>
            <person name="Pendleton A."/>
            <person name="Kubisiak T."/>
            <person name="Anderson C."/>
            <person name="Salamov A."/>
            <person name="Aerts A."/>
            <person name="Riley R."/>
            <person name="Clum A."/>
            <person name="Lindquist E."/>
            <person name="Ence D."/>
            <person name="Campbell M."/>
            <person name="Kronenberg Z."/>
            <person name="Feau N."/>
            <person name="Dhillon B."/>
            <person name="Hamelin R."/>
            <person name="Burleigh J."/>
            <person name="Smith J."/>
            <person name="Yandell M."/>
            <person name="Nelson C."/>
            <person name="Grigoriev I."/>
            <person name="Davis J."/>
        </authorList>
    </citation>
    <scope>NUCLEOTIDE SEQUENCE</scope>
    <source>
        <strain evidence="1">G11</strain>
    </source>
</reference>
<feature type="non-terminal residue" evidence="1">
    <location>
        <position position="1"/>
    </location>
</feature>
<protein>
    <submittedName>
        <fullName evidence="1">Uncharacterized protein</fullName>
    </submittedName>
</protein>
<accession>A0A9P6N9L5</accession>
<keyword evidence="2" id="KW-1185">Reference proteome</keyword>
<dbReference type="EMBL" id="MU167381">
    <property type="protein sequence ID" value="KAG0141552.1"/>
    <property type="molecule type" value="Genomic_DNA"/>
</dbReference>
<dbReference type="AlphaFoldDB" id="A0A9P6N9L5"/>
<gene>
    <name evidence="1" type="ORF">CROQUDRAFT_51515</name>
</gene>
<sequence>LCKNQAFQDWVSHTQGKVHEIKVKAANQTKIQRNVLVHGLIPEDRRMVGDIEGWNELAMDVQMADAEPAIVTNEITVDMVPCLKHLQEDAHSPVHSESEEDAVQPFNWQHFLLHSEDEEESEMNSEDEIEEIEEIPLVLDHEEVEKWYPFKKKEICLSIQLDGTTYFEMIT</sequence>
<organism evidence="1 2">
    <name type="scientific">Cronartium quercuum f. sp. fusiforme G11</name>
    <dbReference type="NCBI Taxonomy" id="708437"/>
    <lineage>
        <taxon>Eukaryota</taxon>
        <taxon>Fungi</taxon>
        <taxon>Dikarya</taxon>
        <taxon>Basidiomycota</taxon>
        <taxon>Pucciniomycotina</taxon>
        <taxon>Pucciniomycetes</taxon>
        <taxon>Pucciniales</taxon>
        <taxon>Coleosporiaceae</taxon>
        <taxon>Cronartium</taxon>
    </lineage>
</organism>
<comment type="caution">
    <text evidence="1">The sequence shown here is derived from an EMBL/GenBank/DDBJ whole genome shotgun (WGS) entry which is preliminary data.</text>
</comment>
<dbReference type="OrthoDB" id="10316734at2759"/>
<name>A0A9P6N9L5_9BASI</name>
<proteinExistence type="predicted"/>
<evidence type="ECO:0000313" key="2">
    <source>
        <dbReference type="Proteomes" id="UP000886653"/>
    </source>
</evidence>
<evidence type="ECO:0000313" key="1">
    <source>
        <dbReference type="EMBL" id="KAG0141552.1"/>
    </source>
</evidence>